<keyword evidence="7" id="KW-0833">Ubl conjugation pathway</keyword>
<dbReference type="InterPro" id="IPR004331">
    <property type="entry name" value="SPX_dom"/>
</dbReference>
<comment type="pathway">
    <text evidence="2">Protein modification; protein ubiquitination.</text>
</comment>
<dbReference type="Pfam" id="PF00097">
    <property type="entry name" value="zf-C3HC4"/>
    <property type="match status" value="1"/>
</dbReference>
<evidence type="ECO:0000256" key="4">
    <source>
        <dbReference type="ARBA" id="ARBA00022679"/>
    </source>
</evidence>
<dbReference type="EC" id="2.3.2.27" evidence="3"/>
<dbReference type="GO" id="GO:0016567">
    <property type="term" value="P:protein ubiquitination"/>
    <property type="evidence" value="ECO:0007669"/>
    <property type="project" value="UniProtKB-UniPathway"/>
</dbReference>
<dbReference type="GO" id="GO:0061630">
    <property type="term" value="F:ubiquitin protein ligase activity"/>
    <property type="evidence" value="ECO:0007669"/>
    <property type="project" value="UniProtKB-EC"/>
</dbReference>
<evidence type="ECO:0000259" key="10">
    <source>
        <dbReference type="PROSITE" id="PS50089"/>
    </source>
</evidence>
<protein>
    <recommendedName>
        <fullName evidence="3">RING-type E3 ubiquitin transferase</fullName>
        <ecNumber evidence="3">2.3.2.27</ecNumber>
    </recommendedName>
</protein>
<dbReference type="SUPFAM" id="SSF57850">
    <property type="entry name" value="RING/U-box"/>
    <property type="match status" value="1"/>
</dbReference>
<proteinExistence type="predicted"/>
<dbReference type="InterPro" id="IPR018957">
    <property type="entry name" value="Znf_C3HC4_RING-type"/>
</dbReference>
<evidence type="ECO:0000256" key="2">
    <source>
        <dbReference type="ARBA" id="ARBA00004906"/>
    </source>
</evidence>
<name>A0A6A1WJ55_9ROSI</name>
<evidence type="ECO:0000256" key="3">
    <source>
        <dbReference type="ARBA" id="ARBA00012483"/>
    </source>
</evidence>
<gene>
    <name evidence="12" type="ORF">CJ030_MR1G015655</name>
</gene>
<evidence type="ECO:0000256" key="5">
    <source>
        <dbReference type="ARBA" id="ARBA00022723"/>
    </source>
</evidence>
<keyword evidence="8" id="KW-0862">Zinc</keyword>
<dbReference type="InterPro" id="IPR017907">
    <property type="entry name" value="Znf_RING_CS"/>
</dbReference>
<sequence length="327" mass="37227">MKFFKKHREDMKGKEEKLPGLGFQKLRKILKKCRRDFPCEKAIDGLTGCRSNCPEHCSVCEGTFFPSLIEEMSSLVGCFNERAKRLCELHLASGFKKYLFRLRGNLQGDHHALIQEGKDLLTYALMNSVVVRRVLDQYDKIHCSTKGQTFKSRAQSLQIEILQNPWLYELMAFHINLREIKLKSENNASTSASDGINLIFNGGKPSLSCELINCVKLDIDLTCSICLDIVFDPVSLTCGHIFCHMCACSAASVTIVDGLKETQPNKKCPLCREEGVFGGAVQLNELNILLSKSCPTYWEERRQRERVERIQQAKQYWENQSLAFMAI</sequence>
<feature type="domain" description="SPX" evidence="11">
    <location>
        <begin position="1"/>
        <end position="152"/>
    </location>
</feature>
<feature type="domain" description="RING-type" evidence="10">
    <location>
        <begin position="223"/>
        <end position="272"/>
    </location>
</feature>
<dbReference type="PANTHER" id="PTHR46764">
    <property type="entry name" value="E3 UBIQUITIN-PROTEIN LIGASE BAH1"/>
    <property type="match status" value="1"/>
</dbReference>
<evidence type="ECO:0000256" key="7">
    <source>
        <dbReference type="ARBA" id="ARBA00022786"/>
    </source>
</evidence>
<dbReference type="PROSITE" id="PS51382">
    <property type="entry name" value="SPX"/>
    <property type="match status" value="1"/>
</dbReference>
<evidence type="ECO:0000256" key="1">
    <source>
        <dbReference type="ARBA" id="ARBA00000900"/>
    </source>
</evidence>
<reference evidence="12 13" key="1">
    <citation type="journal article" date="2019" name="Plant Biotechnol. J.">
        <title>The red bayberry genome and genetic basis of sex determination.</title>
        <authorList>
            <person name="Jia H.M."/>
            <person name="Jia H.J."/>
            <person name="Cai Q.L."/>
            <person name="Wang Y."/>
            <person name="Zhao H.B."/>
            <person name="Yang W.F."/>
            <person name="Wang G.Y."/>
            <person name="Li Y.H."/>
            <person name="Zhan D.L."/>
            <person name="Shen Y.T."/>
            <person name="Niu Q.F."/>
            <person name="Chang L."/>
            <person name="Qiu J."/>
            <person name="Zhao L."/>
            <person name="Xie H.B."/>
            <person name="Fu W.Y."/>
            <person name="Jin J."/>
            <person name="Li X.W."/>
            <person name="Jiao Y."/>
            <person name="Zhou C.C."/>
            <person name="Tu T."/>
            <person name="Chai C.Y."/>
            <person name="Gao J.L."/>
            <person name="Fan L.J."/>
            <person name="van de Weg E."/>
            <person name="Wang J.Y."/>
            <person name="Gao Z.S."/>
        </authorList>
    </citation>
    <scope>NUCLEOTIDE SEQUENCE [LARGE SCALE GENOMIC DNA]</scope>
    <source>
        <tissue evidence="12">Leaves</tissue>
    </source>
</reference>
<dbReference type="AlphaFoldDB" id="A0A6A1WJ55"/>
<dbReference type="InterPro" id="IPR033326">
    <property type="entry name" value="BAH1"/>
</dbReference>
<comment type="caution">
    <text evidence="12">The sequence shown here is derived from an EMBL/GenBank/DDBJ whole genome shotgun (WGS) entry which is preliminary data.</text>
</comment>
<dbReference type="Proteomes" id="UP000516437">
    <property type="component" value="Chromosome 1"/>
</dbReference>
<dbReference type="OrthoDB" id="6105938at2759"/>
<dbReference type="InterPro" id="IPR001841">
    <property type="entry name" value="Znf_RING"/>
</dbReference>
<dbReference type="PROSITE" id="PS00518">
    <property type="entry name" value="ZF_RING_1"/>
    <property type="match status" value="1"/>
</dbReference>
<evidence type="ECO:0000256" key="8">
    <source>
        <dbReference type="ARBA" id="ARBA00022833"/>
    </source>
</evidence>
<dbReference type="InterPro" id="IPR013083">
    <property type="entry name" value="Znf_RING/FYVE/PHD"/>
</dbReference>
<keyword evidence="6 9" id="KW-0863">Zinc-finger</keyword>
<evidence type="ECO:0000259" key="11">
    <source>
        <dbReference type="PROSITE" id="PS51382"/>
    </source>
</evidence>
<keyword evidence="4" id="KW-0808">Transferase</keyword>
<dbReference type="GO" id="GO:0008270">
    <property type="term" value="F:zinc ion binding"/>
    <property type="evidence" value="ECO:0007669"/>
    <property type="project" value="UniProtKB-KW"/>
</dbReference>
<evidence type="ECO:0000313" key="13">
    <source>
        <dbReference type="Proteomes" id="UP000516437"/>
    </source>
</evidence>
<organism evidence="12 13">
    <name type="scientific">Morella rubra</name>
    <name type="common">Chinese bayberry</name>
    <dbReference type="NCBI Taxonomy" id="262757"/>
    <lineage>
        <taxon>Eukaryota</taxon>
        <taxon>Viridiplantae</taxon>
        <taxon>Streptophyta</taxon>
        <taxon>Embryophyta</taxon>
        <taxon>Tracheophyta</taxon>
        <taxon>Spermatophyta</taxon>
        <taxon>Magnoliopsida</taxon>
        <taxon>eudicotyledons</taxon>
        <taxon>Gunneridae</taxon>
        <taxon>Pentapetalae</taxon>
        <taxon>rosids</taxon>
        <taxon>fabids</taxon>
        <taxon>Fagales</taxon>
        <taxon>Myricaceae</taxon>
        <taxon>Morella</taxon>
    </lineage>
</organism>
<dbReference type="PANTHER" id="PTHR46764:SF1">
    <property type="entry name" value="E3 UBIQUITIN-PROTEIN LIGASE NLA"/>
    <property type="match status" value="1"/>
</dbReference>
<accession>A0A6A1WJ55</accession>
<evidence type="ECO:0000256" key="6">
    <source>
        <dbReference type="ARBA" id="ARBA00022771"/>
    </source>
</evidence>
<keyword evidence="5" id="KW-0479">Metal-binding</keyword>
<dbReference type="SMART" id="SM00184">
    <property type="entry name" value="RING"/>
    <property type="match status" value="1"/>
</dbReference>
<dbReference type="EMBL" id="RXIC02000019">
    <property type="protein sequence ID" value="KAB1225335.1"/>
    <property type="molecule type" value="Genomic_DNA"/>
</dbReference>
<keyword evidence="13" id="KW-1185">Reference proteome</keyword>
<evidence type="ECO:0000256" key="9">
    <source>
        <dbReference type="PROSITE-ProRule" id="PRU00175"/>
    </source>
</evidence>
<dbReference type="UniPathway" id="UPA00143"/>
<dbReference type="PROSITE" id="PS50089">
    <property type="entry name" value="ZF_RING_2"/>
    <property type="match status" value="1"/>
</dbReference>
<dbReference type="Gene3D" id="3.30.40.10">
    <property type="entry name" value="Zinc/RING finger domain, C3HC4 (zinc finger)"/>
    <property type="match status" value="1"/>
</dbReference>
<comment type="catalytic activity">
    <reaction evidence="1">
        <text>S-ubiquitinyl-[E2 ubiquitin-conjugating enzyme]-L-cysteine + [acceptor protein]-L-lysine = [E2 ubiquitin-conjugating enzyme]-L-cysteine + N(6)-ubiquitinyl-[acceptor protein]-L-lysine.</text>
        <dbReference type="EC" id="2.3.2.27"/>
    </reaction>
</comment>
<evidence type="ECO:0000313" key="12">
    <source>
        <dbReference type="EMBL" id="KAB1225335.1"/>
    </source>
</evidence>